<sequence length="214" mass="23498">MASLLIFISALALSAGKSIDNIQLNTNDGGNKVFDLVLDTVNKTTKGLTSTELKNAAKQIQSLSDGVSVKVEELNDFIKKVSKKIGTTAAINELLEDSLSFDAELLNDFLAIWTFLAKSGKEKIASSQSVDLTIAGIGKISVAVQQLLADIVRDVKYTEKEDITGAATKDEDVILQYDQAEDKKEEREMAPAKQMEKRRVRIRCGWWSRCVING</sequence>
<evidence type="ECO:0000313" key="2">
    <source>
        <dbReference type="EMBL" id="KAK0045767.1"/>
    </source>
</evidence>
<evidence type="ECO:0000313" key="3">
    <source>
        <dbReference type="Proteomes" id="UP001233172"/>
    </source>
</evidence>
<dbReference type="AlphaFoldDB" id="A0AAD8EZ12"/>
<protein>
    <submittedName>
        <fullName evidence="2">Uncharacterized protein</fullName>
    </submittedName>
</protein>
<comment type="caution">
    <text evidence="2">The sequence shown here is derived from an EMBL/GenBank/DDBJ whole genome shotgun (WGS) entry which is preliminary data.</text>
</comment>
<reference evidence="2" key="2">
    <citation type="submission" date="2023-04" db="EMBL/GenBank/DDBJ databases">
        <authorList>
            <person name="Bu L."/>
            <person name="Lu L."/>
            <person name="Laidemitt M.R."/>
            <person name="Zhang S.M."/>
            <person name="Mutuku M."/>
            <person name="Mkoji G."/>
            <person name="Steinauer M."/>
            <person name="Loker E.S."/>
        </authorList>
    </citation>
    <scope>NUCLEOTIDE SEQUENCE</scope>
    <source>
        <strain evidence="2">KasaAsao</strain>
        <tissue evidence="2">Whole Snail</tissue>
    </source>
</reference>
<keyword evidence="1" id="KW-0732">Signal</keyword>
<organism evidence="2 3">
    <name type="scientific">Biomphalaria pfeifferi</name>
    <name type="common">Bloodfluke planorb</name>
    <name type="synonym">Freshwater snail</name>
    <dbReference type="NCBI Taxonomy" id="112525"/>
    <lineage>
        <taxon>Eukaryota</taxon>
        <taxon>Metazoa</taxon>
        <taxon>Spiralia</taxon>
        <taxon>Lophotrochozoa</taxon>
        <taxon>Mollusca</taxon>
        <taxon>Gastropoda</taxon>
        <taxon>Heterobranchia</taxon>
        <taxon>Euthyneura</taxon>
        <taxon>Panpulmonata</taxon>
        <taxon>Hygrophila</taxon>
        <taxon>Lymnaeoidea</taxon>
        <taxon>Planorbidae</taxon>
        <taxon>Biomphalaria</taxon>
    </lineage>
</organism>
<evidence type="ECO:0000256" key="1">
    <source>
        <dbReference type="SAM" id="SignalP"/>
    </source>
</evidence>
<feature type="signal peptide" evidence="1">
    <location>
        <begin position="1"/>
        <end position="16"/>
    </location>
</feature>
<dbReference type="Proteomes" id="UP001233172">
    <property type="component" value="Unassembled WGS sequence"/>
</dbReference>
<reference evidence="2" key="1">
    <citation type="journal article" date="2023" name="PLoS Negl. Trop. Dis.">
        <title>A genome sequence for Biomphalaria pfeifferi, the major vector snail for the human-infecting parasite Schistosoma mansoni.</title>
        <authorList>
            <person name="Bu L."/>
            <person name="Lu L."/>
            <person name="Laidemitt M.R."/>
            <person name="Zhang S.M."/>
            <person name="Mutuku M."/>
            <person name="Mkoji G."/>
            <person name="Steinauer M."/>
            <person name="Loker E.S."/>
        </authorList>
    </citation>
    <scope>NUCLEOTIDE SEQUENCE</scope>
    <source>
        <strain evidence="2">KasaAsao</strain>
    </source>
</reference>
<name>A0AAD8EZ12_BIOPF</name>
<gene>
    <name evidence="2" type="ORF">Bpfe_024766</name>
</gene>
<keyword evidence="3" id="KW-1185">Reference proteome</keyword>
<accession>A0AAD8EZ12</accession>
<proteinExistence type="predicted"/>
<feature type="chain" id="PRO_5041952059" evidence="1">
    <location>
        <begin position="17"/>
        <end position="214"/>
    </location>
</feature>
<dbReference type="EMBL" id="JASAOG010000175">
    <property type="protein sequence ID" value="KAK0045767.1"/>
    <property type="molecule type" value="Genomic_DNA"/>
</dbReference>